<dbReference type="PANTHER" id="PTHR11644">
    <property type="entry name" value="CYTIDINE DEAMINASE"/>
    <property type="match status" value="1"/>
</dbReference>
<sequence>MTNIDWAALKELAIEAMENAYAPYSGYPVGAAGVTTDGRYVSGCNVENASTGLGTCAENGMVSALVRSGGGQLAAVWCVNGNKETVVPCGRCRQLLFEFGGPDLLVNMPEGGPKPMTYVLPQAFGPRSLTEYSGSAGNVDLSQTIF</sequence>
<feature type="domain" description="CMP/dCMP-type deaminase" evidence="5">
    <location>
        <begin position="4"/>
        <end position="127"/>
    </location>
</feature>
<keyword evidence="4" id="KW-0862">Zinc</keyword>
<dbReference type="Gene3D" id="3.40.140.10">
    <property type="entry name" value="Cytidine Deaminase, domain 2"/>
    <property type="match status" value="1"/>
</dbReference>
<reference evidence="6 7" key="1">
    <citation type="submission" date="2020-10" db="EMBL/GenBank/DDBJ databases">
        <title>Trueperella pecoris sp. nov. isolated from bovine and porcine specimens.</title>
        <authorList>
            <person name="Schoenecker L."/>
            <person name="Schnydrig P."/>
            <person name="Brodard I."/>
            <person name="Thomann A."/>
            <person name="Hemphill A."/>
            <person name="Rodriguez-Campos S."/>
            <person name="Perreten V."/>
            <person name="Jores J."/>
            <person name="Kittl S."/>
        </authorList>
    </citation>
    <scope>NUCLEOTIDE SEQUENCE [LARGE SCALE GENOMIC DNA]</scope>
    <source>
        <strain evidence="6 7">19OD0592</strain>
    </source>
</reference>
<evidence type="ECO:0000256" key="3">
    <source>
        <dbReference type="ARBA" id="ARBA00022801"/>
    </source>
</evidence>
<dbReference type="RefSeq" id="WP_197552143.1">
    <property type="nucleotide sequence ID" value="NZ_CP063212.1"/>
</dbReference>
<protein>
    <submittedName>
        <fullName evidence="6">Cytidine deaminase</fullName>
        <ecNumber evidence="6">3.5.4.5</ecNumber>
    </submittedName>
</protein>
<evidence type="ECO:0000313" key="7">
    <source>
        <dbReference type="Proteomes" id="UP000594961"/>
    </source>
</evidence>
<evidence type="ECO:0000256" key="4">
    <source>
        <dbReference type="ARBA" id="ARBA00022833"/>
    </source>
</evidence>
<dbReference type="Pfam" id="PF00383">
    <property type="entry name" value="dCMP_cyt_deam_1"/>
    <property type="match status" value="1"/>
</dbReference>
<dbReference type="InterPro" id="IPR016193">
    <property type="entry name" value="Cytidine_deaminase-like"/>
</dbReference>
<dbReference type="EMBL" id="CP063212">
    <property type="protein sequence ID" value="QOR47058.1"/>
    <property type="molecule type" value="Genomic_DNA"/>
</dbReference>
<evidence type="ECO:0000313" key="6">
    <source>
        <dbReference type="EMBL" id="QOR47058.1"/>
    </source>
</evidence>
<evidence type="ECO:0000256" key="1">
    <source>
        <dbReference type="ARBA" id="ARBA00006576"/>
    </source>
</evidence>
<dbReference type="GO" id="GO:0004126">
    <property type="term" value="F:cytidine deaminase activity"/>
    <property type="evidence" value="ECO:0007669"/>
    <property type="project" value="UniProtKB-EC"/>
</dbReference>
<keyword evidence="3 6" id="KW-0378">Hydrolase</keyword>
<accession>A0A7M1QYM9</accession>
<dbReference type="GO" id="GO:0008270">
    <property type="term" value="F:zinc ion binding"/>
    <property type="evidence" value="ECO:0007669"/>
    <property type="project" value="InterPro"/>
</dbReference>
<gene>
    <name evidence="6" type="ORF">INS90_07205</name>
</gene>
<evidence type="ECO:0000256" key="2">
    <source>
        <dbReference type="ARBA" id="ARBA00022723"/>
    </source>
</evidence>
<dbReference type="SUPFAM" id="SSF53927">
    <property type="entry name" value="Cytidine deaminase-like"/>
    <property type="match status" value="1"/>
</dbReference>
<dbReference type="AlphaFoldDB" id="A0A7M1QYM9"/>
<name>A0A7M1QYM9_9ACTO</name>
<dbReference type="GO" id="GO:0055086">
    <property type="term" value="P:nucleobase-containing small molecule metabolic process"/>
    <property type="evidence" value="ECO:0007669"/>
    <property type="project" value="UniProtKB-ARBA"/>
</dbReference>
<dbReference type="Proteomes" id="UP000594961">
    <property type="component" value="Chromosome"/>
</dbReference>
<dbReference type="InterPro" id="IPR050202">
    <property type="entry name" value="Cyt/Deoxycyt_deaminase"/>
</dbReference>
<dbReference type="GO" id="GO:0072527">
    <property type="term" value="P:pyrimidine-containing compound metabolic process"/>
    <property type="evidence" value="ECO:0007669"/>
    <property type="project" value="UniProtKB-ARBA"/>
</dbReference>
<dbReference type="InterPro" id="IPR002125">
    <property type="entry name" value="CMP_dCMP_dom"/>
</dbReference>
<organism evidence="6 7">
    <name type="scientific">Trueperella pecoris</name>
    <dbReference type="NCBI Taxonomy" id="2733571"/>
    <lineage>
        <taxon>Bacteria</taxon>
        <taxon>Bacillati</taxon>
        <taxon>Actinomycetota</taxon>
        <taxon>Actinomycetes</taxon>
        <taxon>Actinomycetales</taxon>
        <taxon>Actinomycetaceae</taxon>
        <taxon>Trueperella</taxon>
    </lineage>
</organism>
<comment type="similarity">
    <text evidence="1">Belongs to the cytidine and deoxycytidylate deaminase family.</text>
</comment>
<evidence type="ECO:0000259" key="5">
    <source>
        <dbReference type="PROSITE" id="PS51747"/>
    </source>
</evidence>
<dbReference type="CDD" id="cd01283">
    <property type="entry name" value="cytidine_deaminase"/>
    <property type="match status" value="1"/>
</dbReference>
<dbReference type="PROSITE" id="PS00903">
    <property type="entry name" value="CYT_DCMP_DEAMINASES_1"/>
    <property type="match status" value="1"/>
</dbReference>
<dbReference type="PROSITE" id="PS51747">
    <property type="entry name" value="CYT_DCMP_DEAMINASES_2"/>
    <property type="match status" value="1"/>
</dbReference>
<dbReference type="EC" id="3.5.4.5" evidence="6"/>
<dbReference type="PANTHER" id="PTHR11644:SF2">
    <property type="entry name" value="CYTIDINE DEAMINASE"/>
    <property type="match status" value="1"/>
</dbReference>
<keyword evidence="2" id="KW-0479">Metal-binding</keyword>
<dbReference type="InterPro" id="IPR016192">
    <property type="entry name" value="APOBEC/CMP_deaminase_Zn-bd"/>
</dbReference>
<dbReference type="NCBIfam" id="NF004064">
    <property type="entry name" value="PRK05578.1"/>
    <property type="match status" value="1"/>
</dbReference>
<proteinExistence type="inferred from homology"/>
<dbReference type="GO" id="GO:0042802">
    <property type="term" value="F:identical protein binding"/>
    <property type="evidence" value="ECO:0007669"/>
    <property type="project" value="UniProtKB-ARBA"/>
</dbReference>
<dbReference type="GO" id="GO:0005829">
    <property type="term" value="C:cytosol"/>
    <property type="evidence" value="ECO:0007669"/>
    <property type="project" value="TreeGrafter"/>
</dbReference>